<dbReference type="Proteomes" id="UP000465810">
    <property type="component" value="Unassembled WGS sequence"/>
</dbReference>
<comment type="caution">
    <text evidence="2">The sequence shown here is derived from an EMBL/GenBank/DDBJ whole genome shotgun (WGS) entry which is preliminary data.</text>
</comment>
<evidence type="ECO:0000313" key="2">
    <source>
        <dbReference type="EMBL" id="MYL97319.1"/>
    </source>
</evidence>
<sequence length="175" mass="19075">MSFWRIVAPVAFGLTAASAGAQETATPPPALEALARCRAIQADPERLACYDRESTALAGSIERGDVKVLEKSQIKTIRRSLFGFLAPKADVLGDSKGEDAETWNTLSAEIGAVSGLPNGRYRIVLDDGAVWQTTENPQRLREPRSGDKIEIERAALGSYWLRINGRHGVKGRRVE</sequence>
<keyword evidence="1" id="KW-0732">Signal</keyword>
<feature type="signal peptide" evidence="1">
    <location>
        <begin position="1"/>
        <end position="21"/>
    </location>
</feature>
<accession>A0A7X4GGT9</accession>
<gene>
    <name evidence="2" type="ORF">GR702_05965</name>
</gene>
<evidence type="ECO:0000313" key="3">
    <source>
        <dbReference type="Proteomes" id="UP000465810"/>
    </source>
</evidence>
<proteinExistence type="predicted"/>
<evidence type="ECO:0000256" key="1">
    <source>
        <dbReference type="SAM" id="SignalP"/>
    </source>
</evidence>
<name>A0A7X4GGT9_9SPHN</name>
<dbReference type="RefSeq" id="WP_160985049.1">
    <property type="nucleotide sequence ID" value="NZ_WVTD01000003.1"/>
</dbReference>
<feature type="chain" id="PRO_5030910147" description="SH3 domain-containing protein" evidence="1">
    <location>
        <begin position="22"/>
        <end position="175"/>
    </location>
</feature>
<dbReference type="AlphaFoldDB" id="A0A7X4GGT9"/>
<dbReference type="EMBL" id="WVTD01000003">
    <property type="protein sequence ID" value="MYL97319.1"/>
    <property type="molecule type" value="Genomic_DNA"/>
</dbReference>
<organism evidence="2 3">
    <name type="scientific">Novosphingobium silvae</name>
    <dbReference type="NCBI Taxonomy" id="2692619"/>
    <lineage>
        <taxon>Bacteria</taxon>
        <taxon>Pseudomonadati</taxon>
        <taxon>Pseudomonadota</taxon>
        <taxon>Alphaproteobacteria</taxon>
        <taxon>Sphingomonadales</taxon>
        <taxon>Sphingomonadaceae</taxon>
        <taxon>Novosphingobium</taxon>
    </lineage>
</organism>
<keyword evidence="3" id="KW-1185">Reference proteome</keyword>
<reference evidence="2 3" key="1">
    <citation type="submission" date="2019-12" db="EMBL/GenBank/DDBJ databases">
        <authorList>
            <person name="Feng G."/>
            <person name="Zhu H."/>
        </authorList>
    </citation>
    <scope>NUCLEOTIDE SEQUENCE [LARGE SCALE GENOMIC DNA]</scope>
    <source>
        <strain evidence="2 3">FGD1</strain>
    </source>
</reference>
<evidence type="ECO:0008006" key="4">
    <source>
        <dbReference type="Google" id="ProtNLM"/>
    </source>
</evidence>
<protein>
    <recommendedName>
        <fullName evidence="4">SH3 domain-containing protein</fullName>
    </recommendedName>
</protein>